<gene>
    <name evidence="1" type="ORF">RclHR1_17740003</name>
</gene>
<name>A0A2Z6QKN0_9GLOM</name>
<comment type="caution">
    <text evidence="1">The sequence shown here is derived from an EMBL/GenBank/DDBJ whole genome shotgun (WGS) entry which is preliminary data.</text>
</comment>
<reference evidence="1 2" key="1">
    <citation type="submission" date="2017-11" db="EMBL/GenBank/DDBJ databases">
        <title>The genome of Rhizophagus clarus HR1 reveals common genetic basis of auxotrophy among arbuscular mycorrhizal fungi.</title>
        <authorList>
            <person name="Kobayashi Y."/>
        </authorList>
    </citation>
    <scope>NUCLEOTIDE SEQUENCE [LARGE SCALE GENOMIC DNA]</scope>
    <source>
        <strain evidence="1 2">HR1</strain>
    </source>
</reference>
<dbReference type="AlphaFoldDB" id="A0A2Z6QKN0"/>
<protein>
    <submittedName>
        <fullName evidence="1">Uncharacterized protein</fullName>
    </submittedName>
</protein>
<sequence length="67" mass="8438">MEDLDTNEEYKRYIKIGFEYVIRNEQEYMKYIMERYKVNGYRSFEIPESGYKFKYHEAHFTTKELMI</sequence>
<proteinExistence type="predicted"/>
<organism evidence="1 2">
    <name type="scientific">Rhizophagus clarus</name>
    <dbReference type="NCBI Taxonomy" id="94130"/>
    <lineage>
        <taxon>Eukaryota</taxon>
        <taxon>Fungi</taxon>
        <taxon>Fungi incertae sedis</taxon>
        <taxon>Mucoromycota</taxon>
        <taxon>Glomeromycotina</taxon>
        <taxon>Glomeromycetes</taxon>
        <taxon>Glomerales</taxon>
        <taxon>Glomeraceae</taxon>
        <taxon>Rhizophagus</taxon>
    </lineage>
</organism>
<evidence type="ECO:0000313" key="1">
    <source>
        <dbReference type="EMBL" id="GBB90703.1"/>
    </source>
</evidence>
<dbReference type="Proteomes" id="UP000247702">
    <property type="component" value="Unassembled WGS sequence"/>
</dbReference>
<keyword evidence="2" id="KW-1185">Reference proteome</keyword>
<accession>A0A2Z6QKN0</accession>
<evidence type="ECO:0000313" key="2">
    <source>
        <dbReference type="Proteomes" id="UP000247702"/>
    </source>
</evidence>
<dbReference type="EMBL" id="BEXD01000862">
    <property type="protein sequence ID" value="GBB90703.1"/>
    <property type="molecule type" value="Genomic_DNA"/>
</dbReference>